<dbReference type="EMBL" id="CH479489">
    <property type="protein sequence ID" value="EDW32964.1"/>
    <property type="molecule type" value="Genomic_DNA"/>
</dbReference>
<protein>
    <submittedName>
        <fullName evidence="4">GL13197</fullName>
    </submittedName>
</protein>
<reference evidence="4 5" key="1">
    <citation type="journal article" date="2007" name="Nature">
        <title>Evolution of genes and genomes on the Drosophila phylogeny.</title>
        <authorList>
            <consortium name="Drosophila 12 Genomes Consortium"/>
            <person name="Clark A.G."/>
            <person name="Eisen M.B."/>
            <person name="Smith D.R."/>
            <person name="Bergman C.M."/>
            <person name="Oliver B."/>
            <person name="Markow T.A."/>
            <person name="Kaufman T.C."/>
            <person name="Kellis M."/>
            <person name="Gelbart W."/>
            <person name="Iyer V.N."/>
            <person name="Pollard D.A."/>
            <person name="Sackton T.B."/>
            <person name="Larracuente A.M."/>
            <person name="Singh N.D."/>
            <person name="Abad J.P."/>
            <person name="Abt D.N."/>
            <person name="Adryan B."/>
            <person name="Aguade M."/>
            <person name="Akashi H."/>
            <person name="Anderson W.W."/>
            <person name="Aquadro C.F."/>
            <person name="Ardell D.H."/>
            <person name="Arguello R."/>
            <person name="Artieri C.G."/>
            <person name="Barbash D.A."/>
            <person name="Barker D."/>
            <person name="Barsanti P."/>
            <person name="Batterham P."/>
            <person name="Batzoglou S."/>
            <person name="Begun D."/>
            <person name="Bhutkar A."/>
            <person name="Blanco E."/>
            <person name="Bosak S.A."/>
            <person name="Bradley R.K."/>
            <person name="Brand A.D."/>
            <person name="Brent M.R."/>
            <person name="Brooks A.N."/>
            <person name="Brown R.H."/>
            <person name="Butlin R.K."/>
            <person name="Caggese C."/>
            <person name="Calvi B.R."/>
            <person name="Bernardo de Carvalho A."/>
            <person name="Caspi A."/>
            <person name="Castrezana S."/>
            <person name="Celniker S.E."/>
            <person name="Chang J.L."/>
            <person name="Chapple C."/>
            <person name="Chatterji S."/>
            <person name="Chinwalla A."/>
            <person name="Civetta A."/>
            <person name="Clifton S.W."/>
            <person name="Comeron J.M."/>
            <person name="Costello J.C."/>
            <person name="Coyne J.A."/>
            <person name="Daub J."/>
            <person name="David R.G."/>
            <person name="Delcher A.L."/>
            <person name="Delehaunty K."/>
            <person name="Do C.B."/>
            <person name="Ebling H."/>
            <person name="Edwards K."/>
            <person name="Eickbush T."/>
            <person name="Evans J.D."/>
            <person name="Filipski A."/>
            <person name="Findeiss S."/>
            <person name="Freyhult E."/>
            <person name="Fulton L."/>
            <person name="Fulton R."/>
            <person name="Garcia A.C."/>
            <person name="Gardiner A."/>
            <person name="Garfield D.A."/>
            <person name="Garvin B.E."/>
            <person name="Gibson G."/>
            <person name="Gilbert D."/>
            <person name="Gnerre S."/>
            <person name="Godfrey J."/>
            <person name="Good R."/>
            <person name="Gotea V."/>
            <person name="Gravely B."/>
            <person name="Greenberg A.J."/>
            <person name="Griffiths-Jones S."/>
            <person name="Gross S."/>
            <person name="Guigo R."/>
            <person name="Gustafson E.A."/>
            <person name="Haerty W."/>
            <person name="Hahn M.W."/>
            <person name="Halligan D.L."/>
            <person name="Halpern A.L."/>
            <person name="Halter G.M."/>
            <person name="Han M.V."/>
            <person name="Heger A."/>
            <person name="Hillier L."/>
            <person name="Hinrichs A.S."/>
            <person name="Holmes I."/>
            <person name="Hoskins R.A."/>
            <person name="Hubisz M.J."/>
            <person name="Hultmark D."/>
            <person name="Huntley M.A."/>
            <person name="Jaffe D.B."/>
            <person name="Jagadeeshan S."/>
            <person name="Jeck W.R."/>
            <person name="Johnson J."/>
            <person name="Jones C.D."/>
            <person name="Jordan W.C."/>
            <person name="Karpen G.H."/>
            <person name="Kataoka E."/>
            <person name="Keightley P.D."/>
            <person name="Kheradpour P."/>
            <person name="Kirkness E.F."/>
            <person name="Koerich L.B."/>
            <person name="Kristiansen K."/>
            <person name="Kudrna D."/>
            <person name="Kulathinal R.J."/>
            <person name="Kumar S."/>
            <person name="Kwok R."/>
            <person name="Lander E."/>
            <person name="Langley C.H."/>
            <person name="Lapoint R."/>
            <person name="Lazzaro B.P."/>
            <person name="Lee S.J."/>
            <person name="Levesque L."/>
            <person name="Li R."/>
            <person name="Lin C.F."/>
            <person name="Lin M.F."/>
            <person name="Lindblad-Toh K."/>
            <person name="Llopart A."/>
            <person name="Long M."/>
            <person name="Low L."/>
            <person name="Lozovsky E."/>
            <person name="Lu J."/>
            <person name="Luo M."/>
            <person name="Machado C.A."/>
            <person name="Makalowski W."/>
            <person name="Marzo M."/>
            <person name="Matsuda M."/>
            <person name="Matzkin L."/>
            <person name="McAllister B."/>
            <person name="McBride C.S."/>
            <person name="McKernan B."/>
            <person name="McKernan K."/>
            <person name="Mendez-Lago M."/>
            <person name="Minx P."/>
            <person name="Mollenhauer M.U."/>
            <person name="Montooth K."/>
            <person name="Mount S.M."/>
            <person name="Mu X."/>
            <person name="Myers E."/>
            <person name="Negre B."/>
            <person name="Newfeld S."/>
            <person name="Nielsen R."/>
            <person name="Noor M.A."/>
            <person name="O'Grady P."/>
            <person name="Pachter L."/>
            <person name="Papaceit M."/>
            <person name="Parisi M.J."/>
            <person name="Parisi M."/>
            <person name="Parts L."/>
            <person name="Pedersen J.S."/>
            <person name="Pesole G."/>
            <person name="Phillippy A.M."/>
            <person name="Ponting C.P."/>
            <person name="Pop M."/>
            <person name="Porcelli D."/>
            <person name="Powell J.R."/>
            <person name="Prohaska S."/>
            <person name="Pruitt K."/>
            <person name="Puig M."/>
            <person name="Quesneville H."/>
            <person name="Ram K.R."/>
            <person name="Rand D."/>
            <person name="Rasmussen M.D."/>
            <person name="Reed L.K."/>
            <person name="Reenan R."/>
            <person name="Reily A."/>
            <person name="Remington K.A."/>
            <person name="Rieger T.T."/>
            <person name="Ritchie M.G."/>
            <person name="Robin C."/>
            <person name="Rogers Y.H."/>
            <person name="Rohde C."/>
            <person name="Rozas J."/>
            <person name="Rubenfield M.J."/>
            <person name="Ruiz A."/>
            <person name="Russo S."/>
            <person name="Salzberg S.L."/>
            <person name="Sanchez-Gracia A."/>
            <person name="Saranga D.J."/>
            <person name="Sato H."/>
            <person name="Schaeffer S.W."/>
            <person name="Schatz M.C."/>
            <person name="Schlenke T."/>
            <person name="Schwartz R."/>
            <person name="Segarra C."/>
            <person name="Singh R.S."/>
            <person name="Sirot L."/>
            <person name="Sirota M."/>
            <person name="Sisneros N.B."/>
            <person name="Smith C.D."/>
            <person name="Smith T.F."/>
            <person name="Spieth J."/>
            <person name="Stage D.E."/>
            <person name="Stark A."/>
            <person name="Stephan W."/>
            <person name="Strausberg R.L."/>
            <person name="Strempel S."/>
            <person name="Sturgill D."/>
            <person name="Sutton G."/>
            <person name="Sutton G.G."/>
            <person name="Tao W."/>
            <person name="Teichmann S."/>
            <person name="Tobari Y.N."/>
            <person name="Tomimura Y."/>
            <person name="Tsolas J.M."/>
            <person name="Valente V.L."/>
            <person name="Venter E."/>
            <person name="Venter J.C."/>
            <person name="Vicario S."/>
            <person name="Vieira F.G."/>
            <person name="Vilella A.J."/>
            <person name="Villasante A."/>
            <person name="Walenz B."/>
            <person name="Wang J."/>
            <person name="Wasserman M."/>
            <person name="Watts T."/>
            <person name="Wilson D."/>
            <person name="Wilson R.K."/>
            <person name="Wing R.A."/>
            <person name="Wolfner M.F."/>
            <person name="Wong A."/>
            <person name="Wong G.K."/>
            <person name="Wu C.I."/>
            <person name="Wu G."/>
            <person name="Yamamoto D."/>
            <person name="Yang H.P."/>
            <person name="Yang S.P."/>
            <person name="Yorke J.A."/>
            <person name="Yoshida K."/>
            <person name="Zdobnov E."/>
            <person name="Zhang P."/>
            <person name="Zhang Y."/>
            <person name="Zimin A.V."/>
            <person name="Baldwin J."/>
            <person name="Abdouelleil A."/>
            <person name="Abdulkadir J."/>
            <person name="Abebe A."/>
            <person name="Abera B."/>
            <person name="Abreu J."/>
            <person name="Acer S.C."/>
            <person name="Aftuck L."/>
            <person name="Alexander A."/>
            <person name="An P."/>
            <person name="Anderson E."/>
            <person name="Anderson S."/>
            <person name="Arachi H."/>
            <person name="Azer M."/>
            <person name="Bachantsang P."/>
            <person name="Barry A."/>
            <person name="Bayul T."/>
            <person name="Berlin A."/>
            <person name="Bessette D."/>
            <person name="Bloom T."/>
            <person name="Blye J."/>
            <person name="Boguslavskiy L."/>
            <person name="Bonnet C."/>
            <person name="Boukhgalter B."/>
            <person name="Bourzgui I."/>
            <person name="Brown A."/>
            <person name="Cahill P."/>
            <person name="Channer S."/>
            <person name="Cheshatsang Y."/>
            <person name="Chuda L."/>
            <person name="Citroen M."/>
            <person name="Collymore A."/>
            <person name="Cooke P."/>
            <person name="Costello M."/>
            <person name="D'Aco K."/>
            <person name="Daza R."/>
            <person name="De Haan G."/>
            <person name="DeGray S."/>
            <person name="DeMaso C."/>
            <person name="Dhargay N."/>
            <person name="Dooley K."/>
            <person name="Dooley E."/>
            <person name="Doricent M."/>
            <person name="Dorje P."/>
            <person name="Dorjee K."/>
            <person name="Dupes A."/>
            <person name="Elong R."/>
            <person name="Falk J."/>
            <person name="Farina A."/>
            <person name="Faro S."/>
            <person name="Ferguson D."/>
            <person name="Fisher S."/>
            <person name="Foley C.D."/>
            <person name="Franke A."/>
            <person name="Friedrich D."/>
            <person name="Gadbois L."/>
            <person name="Gearin G."/>
            <person name="Gearin C.R."/>
            <person name="Giannoukos G."/>
            <person name="Goode T."/>
            <person name="Graham J."/>
            <person name="Grandbois E."/>
            <person name="Grewal S."/>
            <person name="Gyaltsen K."/>
            <person name="Hafez N."/>
            <person name="Hagos B."/>
            <person name="Hall J."/>
            <person name="Henson C."/>
            <person name="Hollinger A."/>
            <person name="Honan T."/>
            <person name="Huard M.D."/>
            <person name="Hughes L."/>
            <person name="Hurhula B."/>
            <person name="Husby M.E."/>
            <person name="Kamat A."/>
            <person name="Kanga B."/>
            <person name="Kashin S."/>
            <person name="Khazanovich D."/>
            <person name="Kisner P."/>
            <person name="Lance K."/>
            <person name="Lara M."/>
            <person name="Lee W."/>
            <person name="Lennon N."/>
            <person name="Letendre F."/>
            <person name="LeVine R."/>
            <person name="Lipovsky A."/>
            <person name="Liu X."/>
            <person name="Liu J."/>
            <person name="Liu S."/>
            <person name="Lokyitsang T."/>
            <person name="Lokyitsang Y."/>
            <person name="Lubonja R."/>
            <person name="Lui A."/>
            <person name="MacDonald P."/>
            <person name="Magnisalis V."/>
            <person name="Maru K."/>
            <person name="Matthews C."/>
            <person name="McCusker W."/>
            <person name="McDonough S."/>
            <person name="Mehta T."/>
            <person name="Meldrim J."/>
            <person name="Meneus L."/>
            <person name="Mihai O."/>
            <person name="Mihalev A."/>
            <person name="Mihova T."/>
            <person name="Mittelman R."/>
            <person name="Mlenga V."/>
            <person name="Montmayeur A."/>
            <person name="Mulrain L."/>
            <person name="Navidi A."/>
            <person name="Naylor J."/>
            <person name="Negash T."/>
            <person name="Nguyen T."/>
            <person name="Nguyen N."/>
            <person name="Nicol R."/>
            <person name="Norbu C."/>
            <person name="Norbu N."/>
            <person name="Novod N."/>
            <person name="O'Neill B."/>
            <person name="Osman S."/>
            <person name="Markiewicz E."/>
            <person name="Oyono O.L."/>
            <person name="Patti C."/>
            <person name="Phunkhang P."/>
            <person name="Pierre F."/>
            <person name="Priest M."/>
            <person name="Raghuraman S."/>
            <person name="Rege F."/>
            <person name="Reyes R."/>
            <person name="Rise C."/>
            <person name="Rogov P."/>
            <person name="Ross K."/>
            <person name="Ryan E."/>
            <person name="Settipalli S."/>
            <person name="Shea T."/>
            <person name="Sherpa N."/>
            <person name="Shi L."/>
            <person name="Shih D."/>
            <person name="Sparrow T."/>
            <person name="Spaulding J."/>
            <person name="Stalker J."/>
            <person name="Stange-Thomann N."/>
            <person name="Stavropoulos S."/>
            <person name="Stone C."/>
            <person name="Strader C."/>
            <person name="Tesfaye S."/>
            <person name="Thomson T."/>
            <person name="Thoulutsang Y."/>
            <person name="Thoulutsang D."/>
            <person name="Topham K."/>
            <person name="Topping I."/>
            <person name="Tsamla T."/>
            <person name="Vassiliev H."/>
            <person name="Vo A."/>
            <person name="Wangchuk T."/>
            <person name="Wangdi T."/>
            <person name="Weiand M."/>
            <person name="Wilkinson J."/>
            <person name="Wilson A."/>
            <person name="Yadav S."/>
            <person name="Young G."/>
            <person name="Yu Q."/>
            <person name="Zembek L."/>
            <person name="Zhong D."/>
            <person name="Zimmer A."/>
            <person name="Zwirko Z."/>
            <person name="Jaffe D.B."/>
            <person name="Alvarez P."/>
            <person name="Brockman W."/>
            <person name="Butler J."/>
            <person name="Chin C."/>
            <person name="Gnerre S."/>
            <person name="Grabherr M."/>
            <person name="Kleber M."/>
            <person name="Mauceli E."/>
            <person name="MacCallum I."/>
        </authorList>
    </citation>
    <scope>NUCLEOTIDE SEQUENCE [LARGE SCALE GENOMIC DNA]</scope>
    <source>
        <strain evidence="5">MSH-3 / Tucson 14011-0111.49</strain>
    </source>
</reference>
<comment type="caution">
    <text evidence="2">Lacks conserved residue(s) required for the propagation of feature annotation.</text>
</comment>
<dbReference type="SMR" id="B4HCX0"/>
<dbReference type="OrthoDB" id="6155811at2759"/>
<accession>B4HCX0</accession>
<dbReference type="CDD" id="cd00041">
    <property type="entry name" value="CUB"/>
    <property type="match status" value="1"/>
</dbReference>
<evidence type="ECO:0000313" key="4">
    <source>
        <dbReference type="EMBL" id="EDW32964.1"/>
    </source>
</evidence>
<keyword evidence="1" id="KW-1015">Disulfide bond</keyword>
<proteinExistence type="predicted"/>
<dbReference type="SUPFAM" id="SSF49854">
    <property type="entry name" value="Spermadhesin, CUB domain"/>
    <property type="match status" value="1"/>
</dbReference>
<dbReference type="InterPro" id="IPR035914">
    <property type="entry name" value="Sperma_CUB_dom_sf"/>
</dbReference>
<name>B4HCX0_DROPE</name>
<feature type="domain" description="CUB" evidence="3">
    <location>
        <begin position="36"/>
        <end position="166"/>
    </location>
</feature>
<evidence type="ECO:0000256" key="1">
    <source>
        <dbReference type="ARBA" id="ARBA00023157"/>
    </source>
</evidence>
<dbReference type="OMA" id="YHIWEVI"/>
<evidence type="ECO:0000256" key="2">
    <source>
        <dbReference type="PROSITE-ProRule" id="PRU00059"/>
    </source>
</evidence>
<dbReference type="eggNOG" id="ENOG502STDH">
    <property type="taxonomic scope" value="Eukaryota"/>
</dbReference>
<dbReference type="Pfam" id="PF00431">
    <property type="entry name" value="CUB"/>
    <property type="match status" value="1"/>
</dbReference>
<evidence type="ECO:0000313" key="5">
    <source>
        <dbReference type="Proteomes" id="UP000008744"/>
    </source>
</evidence>
<sequence>MNRNGRRSFLFILPLDYNRGGSGSGGGGGGGGGAGGGSDISKDHCNKTVDIFEDISSPEVSNQNVGRPLTCWYRFRTLKGAPRDFVLRLRFKKFKVGQLLNATHCEGGYLQIVDGNAKTDVSNRREPGMFCGEAEQPQTFISETSYVKVLFHTDNFTDQVSPSVSL</sequence>
<dbReference type="Proteomes" id="UP000008744">
    <property type="component" value="Unassembled WGS sequence"/>
</dbReference>
<dbReference type="PROSITE" id="PS01180">
    <property type="entry name" value="CUB"/>
    <property type="match status" value="1"/>
</dbReference>
<dbReference type="AlphaFoldDB" id="B4HCX0"/>
<keyword evidence="5" id="KW-1185">Reference proteome</keyword>
<dbReference type="Gene3D" id="2.60.120.290">
    <property type="entry name" value="Spermadhesin, CUB domain"/>
    <property type="match status" value="1"/>
</dbReference>
<dbReference type="InterPro" id="IPR000859">
    <property type="entry name" value="CUB_dom"/>
</dbReference>
<evidence type="ECO:0000259" key="3">
    <source>
        <dbReference type="PROSITE" id="PS01180"/>
    </source>
</evidence>
<gene>
    <name evidence="4" type="primary">Dper\GL13197</name>
    <name evidence="4" type="ORF">Dper_GL13197</name>
</gene>
<dbReference type="HOGENOM" id="CLU_136404_0_0_1"/>
<dbReference type="PhylomeDB" id="B4HCX0"/>
<dbReference type="STRING" id="7234.B4HCX0"/>
<organism evidence="5">
    <name type="scientific">Drosophila persimilis</name>
    <name type="common">Fruit fly</name>
    <dbReference type="NCBI Taxonomy" id="7234"/>
    <lineage>
        <taxon>Eukaryota</taxon>
        <taxon>Metazoa</taxon>
        <taxon>Ecdysozoa</taxon>
        <taxon>Arthropoda</taxon>
        <taxon>Hexapoda</taxon>
        <taxon>Insecta</taxon>
        <taxon>Pterygota</taxon>
        <taxon>Neoptera</taxon>
        <taxon>Endopterygota</taxon>
        <taxon>Diptera</taxon>
        <taxon>Brachycera</taxon>
        <taxon>Muscomorpha</taxon>
        <taxon>Ephydroidea</taxon>
        <taxon>Drosophilidae</taxon>
        <taxon>Drosophila</taxon>
        <taxon>Sophophora</taxon>
    </lineage>
</organism>